<dbReference type="AlphaFoldDB" id="M3YXK9"/>
<feature type="compositionally biased region" description="Polar residues" evidence="1">
    <location>
        <begin position="74"/>
        <end position="83"/>
    </location>
</feature>
<dbReference type="InParanoid" id="M3YXK9"/>
<dbReference type="HOGENOM" id="CLU_1824696_0_0_1"/>
<keyword evidence="2" id="KW-0732">Signal</keyword>
<feature type="compositionally biased region" description="Pro residues" evidence="1">
    <location>
        <begin position="37"/>
        <end position="54"/>
    </location>
</feature>
<evidence type="ECO:0000313" key="3">
    <source>
        <dbReference type="Ensembl" id="ENSMPUP00000016069.1"/>
    </source>
</evidence>
<feature type="chain" id="PRO_5004045833" evidence="2">
    <location>
        <begin position="23"/>
        <end position="141"/>
    </location>
</feature>
<evidence type="ECO:0000256" key="2">
    <source>
        <dbReference type="SAM" id="SignalP"/>
    </source>
</evidence>
<dbReference type="Ensembl" id="ENSMPUT00000016313.1">
    <property type="protein sequence ID" value="ENSMPUP00000016069.1"/>
    <property type="gene ID" value="ENSMPUG00000016174.1"/>
</dbReference>
<sequence length="141" mass="14905">MKSLMLPVPALWVGCCPGGVLAKQGPSLREPMATPTPVGPLTPQPPPPSWPGPPRGAFQHPGSGGQHQKKDHSQSQGSSNTKETTGHGGKRPRSRQGPRHRFTDLGTAERAMPSLPASCVLTQAGRCRLQQSQDETHPCPG</sequence>
<protein>
    <submittedName>
        <fullName evidence="3">Uncharacterized protein</fullName>
    </submittedName>
</protein>
<reference evidence="3" key="1">
    <citation type="submission" date="2024-06" db="UniProtKB">
        <authorList>
            <consortium name="Ensembl"/>
        </authorList>
    </citation>
    <scope>IDENTIFICATION</scope>
</reference>
<dbReference type="EMBL" id="AEYP01096529">
    <property type="status" value="NOT_ANNOTATED_CDS"/>
    <property type="molecule type" value="Genomic_DNA"/>
</dbReference>
<proteinExistence type="predicted"/>
<feature type="signal peptide" evidence="2">
    <location>
        <begin position="1"/>
        <end position="22"/>
    </location>
</feature>
<organism evidence="3">
    <name type="scientific">Mustela putorius furo</name>
    <name type="common">European domestic ferret</name>
    <name type="synonym">Mustela furo</name>
    <dbReference type="NCBI Taxonomy" id="9669"/>
    <lineage>
        <taxon>Eukaryota</taxon>
        <taxon>Metazoa</taxon>
        <taxon>Chordata</taxon>
        <taxon>Craniata</taxon>
        <taxon>Vertebrata</taxon>
        <taxon>Euteleostomi</taxon>
        <taxon>Mammalia</taxon>
        <taxon>Eutheria</taxon>
        <taxon>Laurasiatheria</taxon>
        <taxon>Carnivora</taxon>
        <taxon>Caniformia</taxon>
        <taxon>Musteloidea</taxon>
        <taxon>Mustelidae</taxon>
        <taxon>Mustelinae</taxon>
        <taxon>Mustela</taxon>
    </lineage>
</organism>
<feature type="compositionally biased region" description="Basic residues" evidence="1">
    <location>
        <begin position="88"/>
        <end position="100"/>
    </location>
</feature>
<feature type="region of interest" description="Disordered" evidence="1">
    <location>
        <begin position="23"/>
        <end position="113"/>
    </location>
</feature>
<name>M3YXK9_MUSPF</name>
<evidence type="ECO:0000256" key="1">
    <source>
        <dbReference type="SAM" id="MobiDB-lite"/>
    </source>
</evidence>
<dbReference type="PROSITE" id="PS51257">
    <property type="entry name" value="PROKAR_LIPOPROTEIN"/>
    <property type="match status" value="1"/>
</dbReference>
<accession>M3YXK9</accession>